<dbReference type="Pfam" id="PF01417">
    <property type="entry name" value="ENTH"/>
    <property type="match status" value="1"/>
</dbReference>
<dbReference type="Proteomes" id="UP001152523">
    <property type="component" value="Unassembled WGS sequence"/>
</dbReference>
<dbReference type="GO" id="GO:0005543">
    <property type="term" value="F:phospholipid binding"/>
    <property type="evidence" value="ECO:0007669"/>
    <property type="project" value="TreeGrafter"/>
</dbReference>
<evidence type="ECO:0000256" key="5">
    <source>
        <dbReference type="ARBA" id="ARBA00023329"/>
    </source>
</evidence>
<dbReference type="AlphaFoldDB" id="A0AAV0F7J3"/>
<dbReference type="InterPro" id="IPR013809">
    <property type="entry name" value="ENTH"/>
</dbReference>
<dbReference type="GO" id="GO:0006897">
    <property type="term" value="P:endocytosis"/>
    <property type="evidence" value="ECO:0007669"/>
    <property type="project" value="TreeGrafter"/>
</dbReference>
<feature type="compositionally biased region" description="Polar residues" evidence="6">
    <location>
        <begin position="228"/>
        <end position="243"/>
    </location>
</feature>
<evidence type="ECO:0000256" key="6">
    <source>
        <dbReference type="SAM" id="MobiDB-lite"/>
    </source>
</evidence>
<proteinExistence type="inferred from homology"/>
<evidence type="ECO:0000313" key="8">
    <source>
        <dbReference type="EMBL" id="CAH9131493.1"/>
    </source>
</evidence>
<dbReference type="SUPFAM" id="SSF48464">
    <property type="entry name" value="ENTH/VHS domain"/>
    <property type="match status" value="1"/>
</dbReference>
<feature type="compositionally biased region" description="Polar residues" evidence="6">
    <location>
        <begin position="164"/>
        <end position="176"/>
    </location>
</feature>
<dbReference type="GO" id="GO:0005886">
    <property type="term" value="C:plasma membrane"/>
    <property type="evidence" value="ECO:0007669"/>
    <property type="project" value="TreeGrafter"/>
</dbReference>
<accession>A0AAV0F7J3</accession>
<dbReference type="CDD" id="cd03571">
    <property type="entry name" value="ENTH"/>
    <property type="match status" value="1"/>
</dbReference>
<comment type="subcellular location">
    <subcellularLocation>
        <location evidence="1">Cytoplasmic vesicle</location>
        <location evidence="1">Clathrin-coated vesicle</location>
    </subcellularLocation>
    <subcellularLocation>
        <location evidence="2">Golgi apparatus</location>
    </subcellularLocation>
</comment>
<evidence type="ECO:0000256" key="4">
    <source>
        <dbReference type="ARBA" id="ARBA00023034"/>
    </source>
</evidence>
<dbReference type="PROSITE" id="PS50942">
    <property type="entry name" value="ENTH"/>
    <property type="match status" value="1"/>
</dbReference>
<feature type="region of interest" description="Disordered" evidence="6">
    <location>
        <begin position="147"/>
        <end position="192"/>
    </location>
</feature>
<dbReference type="GO" id="GO:0005794">
    <property type="term" value="C:Golgi apparatus"/>
    <property type="evidence" value="ECO:0007669"/>
    <property type="project" value="UniProtKB-SubCell"/>
</dbReference>
<dbReference type="PANTHER" id="PTHR12276">
    <property type="entry name" value="EPSIN/ENT-RELATED"/>
    <property type="match status" value="1"/>
</dbReference>
<dbReference type="GO" id="GO:0030276">
    <property type="term" value="F:clathrin binding"/>
    <property type="evidence" value="ECO:0007669"/>
    <property type="project" value="TreeGrafter"/>
</dbReference>
<dbReference type="GO" id="GO:0030125">
    <property type="term" value="C:clathrin vesicle coat"/>
    <property type="evidence" value="ECO:0007669"/>
    <property type="project" value="TreeGrafter"/>
</dbReference>
<sequence>MKKAFDQTMREIKREVNKKVLKVSSIEQKVLDSTTNEPWGPHGSLLADIAQATRNYNDYQIIMAVIWKRINDTGKNWRHVYKALTVLEYLVAHGSERVIDEIREHAHQINTLSDFQYIDSSGRDQGSNVRKKSQCLVVLVNDKERMQEVRQKASAKRDKFRSVSMGSVTHPSSYSSRRGYDEGRYGSKDDDQIGYWRERGWSPKERYDRSYDEGDNNYAYSDSDYRGSGTSQSMYEYSNGTRSRSFDGGREIACDGSGQHSSRGGGARAEECPENESNQRLERKFSEQNLAPLSTEEAVGAHTHNAGDVETSLVPDASTVQGIGAPENNEVVGLSEIDPHVSLPAEAAHDATSTAVGPEIDLLGSLVESFSSNPLALVPAGSLTTASQGLEDPFGGEPFKVIPSLNGRAAQPLESVPSSTQNLDVPQPAASHISSQDIDILADILPPSRSVSQSEPPIPNYPIAFLPQSTQQALHIHLVSHQSGLTAQHGWFPSHSGQASLMTGFAAQPGQQLLQTSFQTTHVDSGMWFSSQTNHQPPSLVAIPAQAGFVGGYNVPAGPPHSFPHSMSIQTGATTTNDHNNYNNAQSFISHYHGAQVPSQMSVALQFPKTQTASTVSPLAIQPLSQPAKEKLEIKSTVWSDTLNRGLVNLNISGPKTNPLADIGVDFGAMNRKEKLKVNHTNTTGTPSVITMGKAMRCGSGMGRAGVGSLRPPQTIQMVGAHTGAGISMARSYRGLNNQTMGIGMSRPMQLQQIQQPTTGFPPGPNVAGGGYYPLPGARNCGQFGGGYS</sequence>
<dbReference type="EMBL" id="CAMAPF010000966">
    <property type="protein sequence ID" value="CAH9131493.1"/>
    <property type="molecule type" value="Genomic_DNA"/>
</dbReference>
<feature type="compositionally biased region" description="Basic and acidic residues" evidence="6">
    <location>
        <begin position="244"/>
        <end position="253"/>
    </location>
</feature>
<organism evidence="8 9">
    <name type="scientific">Cuscuta epithymum</name>
    <dbReference type="NCBI Taxonomy" id="186058"/>
    <lineage>
        <taxon>Eukaryota</taxon>
        <taxon>Viridiplantae</taxon>
        <taxon>Streptophyta</taxon>
        <taxon>Embryophyta</taxon>
        <taxon>Tracheophyta</taxon>
        <taxon>Spermatophyta</taxon>
        <taxon>Magnoliopsida</taxon>
        <taxon>eudicotyledons</taxon>
        <taxon>Gunneridae</taxon>
        <taxon>Pentapetalae</taxon>
        <taxon>asterids</taxon>
        <taxon>lamiids</taxon>
        <taxon>Solanales</taxon>
        <taxon>Convolvulaceae</taxon>
        <taxon>Cuscuteae</taxon>
        <taxon>Cuscuta</taxon>
        <taxon>Cuscuta subgen. Cuscuta</taxon>
    </lineage>
</organism>
<keyword evidence="4" id="KW-0333">Golgi apparatus</keyword>
<feature type="region of interest" description="Disordered" evidence="6">
    <location>
        <begin position="205"/>
        <end position="280"/>
    </location>
</feature>
<evidence type="ECO:0000313" key="9">
    <source>
        <dbReference type="Proteomes" id="UP001152523"/>
    </source>
</evidence>
<evidence type="ECO:0000259" key="7">
    <source>
        <dbReference type="PROSITE" id="PS50942"/>
    </source>
</evidence>
<comment type="similarity">
    <text evidence="3">Belongs to the epsin family.</text>
</comment>
<evidence type="ECO:0000256" key="3">
    <source>
        <dbReference type="ARBA" id="ARBA00010130"/>
    </source>
</evidence>
<dbReference type="GO" id="GO:0005768">
    <property type="term" value="C:endosome"/>
    <property type="evidence" value="ECO:0007669"/>
    <property type="project" value="TreeGrafter"/>
</dbReference>
<protein>
    <recommendedName>
        <fullName evidence="7">ENTH domain-containing protein</fullName>
    </recommendedName>
</protein>
<dbReference type="PANTHER" id="PTHR12276:SF91">
    <property type="entry name" value="CLATHRIN INTERACTOR EPSIN 2-RELATED"/>
    <property type="match status" value="1"/>
</dbReference>
<evidence type="ECO:0000256" key="1">
    <source>
        <dbReference type="ARBA" id="ARBA00004132"/>
    </source>
</evidence>
<keyword evidence="9" id="KW-1185">Reference proteome</keyword>
<feature type="compositionally biased region" description="Basic and acidic residues" evidence="6">
    <location>
        <begin position="178"/>
        <end position="192"/>
    </location>
</feature>
<feature type="domain" description="ENTH" evidence="7">
    <location>
        <begin position="18"/>
        <end position="150"/>
    </location>
</feature>
<reference evidence="8" key="1">
    <citation type="submission" date="2022-07" db="EMBL/GenBank/DDBJ databases">
        <authorList>
            <person name="Macas J."/>
            <person name="Novak P."/>
            <person name="Neumann P."/>
        </authorList>
    </citation>
    <scope>NUCLEOTIDE SEQUENCE</scope>
</reference>
<dbReference type="FunFam" id="1.25.40.90:FF:000006">
    <property type="entry name" value="Clathrin interactor 1"/>
    <property type="match status" value="1"/>
</dbReference>
<dbReference type="SMART" id="SM00273">
    <property type="entry name" value="ENTH"/>
    <property type="match status" value="1"/>
</dbReference>
<dbReference type="Gene3D" id="1.25.40.90">
    <property type="match status" value="1"/>
</dbReference>
<keyword evidence="5" id="KW-0968">Cytoplasmic vesicle</keyword>
<evidence type="ECO:0000256" key="2">
    <source>
        <dbReference type="ARBA" id="ARBA00004555"/>
    </source>
</evidence>
<dbReference type="InterPro" id="IPR008942">
    <property type="entry name" value="ENTH_VHS"/>
</dbReference>
<name>A0AAV0F7J3_9ASTE</name>
<feature type="compositionally biased region" description="Basic and acidic residues" evidence="6">
    <location>
        <begin position="147"/>
        <end position="161"/>
    </location>
</feature>
<gene>
    <name evidence="8" type="ORF">CEPIT_LOCUS31430</name>
</gene>
<comment type="caution">
    <text evidence="8">The sequence shown here is derived from an EMBL/GenBank/DDBJ whole genome shotgun (WGS) entry which is preliminary data.</text>
</comment>